<keyword evidence="4" id="KW-1185">Reference proteome</keyword>
<dbReference type="EMBL" id="CAJHJG010000161">
    <property type="protein sequence ID" value="CAD6898531.1"/>
    <property type="molecule type" value="Genomic_DNA"/>
</dbReference>
<feature type="region of interest" description="Disordered" evidence="1">
    <location>
        <begin position="361"/>
        <end position="399"/>
    </location>
</feature>
<dbReference type="SUPFAM" id="SSF56112">
    <property type="entry name" value="Protein kinase-like (PK-like)"/>
    <property type="match status" value="1"/>
</dbReference>
<protein>
    <recommendedName>
        <fullName evidence="5">Non-specific serine/threonine protein kinase</fullName>
    </recommendedName>
</protein>
<sequence>MPSRSVYRGALSMWSFLEWQLAASIRLPQTEVRAPRRTTSLTRTSPLASRRSCSLYDTMDKWWGQGAQGERLEIDGMERPAEFFDMEQKAHRLIYELVIKKLLAGTQLVDGAQIWARLQTNAESGEVEAIIDGDMLRDRLVPRLPSLKPGEYSSIPRLEVGRLTYMGMYQTGIWQVDIDWPSNQPRDPASVALDVLVEEAITLLTMPLHPRIVATLAIVVVKQDGQADTLVGWIMPRYAGAPSDHCHRVGVYHCDVAADNVLLTDEPPDGRGVLIDFERLSYYTCKHQSPPPEIQGHWDTSLVEGVLVYEEAPAGQRIDRRNSFLTELATMPEALERIEVFSFGWTAARILHVDLEHTWEEPNKEPRPTYRPSVPAEGNVPEDEDSESDDEDEDERDPAPADVQALVRRCCSYHPQDRPFFDEIVREMGSGSFSFARPAGAAPTDATSASTM</sequence>
<comment type="caution">
    <text evidence="3">The sequence shown here is derived from an EMBL/GenBank/DDBJ whole genome shotgun (WGS) entry which is preliminary data.</text>
</comment>
<dbReference type="Proteomes" id="UP000836402">
    <property type="component" value="Unassembled WGS sequence"/>
</dbReference>
<feature type="region of interest" description="Disordered" evidence="1">
    <location>
        <begin position="433"/>
        <end position="452"/>
    </location>
</feature>
<feature type="signal peptide" evidence="2">
    <location>
        <begin position="1"/>
        <end position="24"/>
    </location>
</feature>
<feature type="compositionally biased region" description="Acidic residues" evidence="1">
    <location>
        <begin position="380"/>
        <end position="396"/>
    </location>
</feature>
<organism evidence="3 4">
    <name type="scientific">Tilletia caries</name>
    <name type="common">wheat bunt fungus</name>
    <dbReference type="NCBI Taxonomy" id="13290"/>
    <lineage>
        <taxon>Eukaryota</taxon>
        <taxon>Fungi</taxon>
        <taxon>Dikarya</taxon>
        <taxon>Basidiomycota</taxon>
        <taxon>Ustilaginomycotina</taxon>
        <taxon>Exobasidiomycetes</taxon>
        <taxon>Tilletiales</taxon>
        <taxon>Tilletiaceae</taxon>
        <taxon>Tilletia</taxon>
    </lineage>
</organism>
<proteinExistence type="predicted"/>
<evidence type="ECO:0000313" key="4">
    <source>
        <dbReference type="Proteomes" id="UP000836402"/>
    </source>
</evidence>
<dbReference type="Gene3D" id="1.10.510.10">
    <property type="entry name" value="Transferase(Phosphotransferase) domain 1"/>
    <property type="match status" value="1"/>
</dbReference>
<keyword evidence="2" id="KW-0732">Signal</keyword>
<accession>A0ABN7ILX6</accession>
<dbReference type="InterPro" id="IPR011009">
    <property type="entry name" value="Kinase-like_dom_sf"/>
</dbReference>
<name>A0ABN7ILX6_9BASI</name>
<gene>
    <name evidence="3" type="ORF">JKIAZH3_G8352</name>
</gene>
<evidence type="ECO:0000256" key="2">
    <source>
        <dbReference type="SAM" id="SignalP"/>
    </source>
</evidence>
<evidence type="ECO:0008006" key="5">
    <source>
        <dbReference type="Google" id="ProtNLM"/>
    </source>
</evidence>
<evidence type="ECO:0000256" key="1">
    <source>
        <dbReference type="SAM" id="MobiDB-lite"/>
    </source>
</evidence>
<feature type="chain" id="PRO_5047474502" description="Non-specific serine/threonine protein kinase" evidence="2">
    <location>
        <begin position="25"/>
        <end position="452"/>
    </location>
</feature>
<evidence type="ECO:0000313" key="3">
    <source>
        <dbReference type="EMBL" id="CAD6898531.1"/>
    </source>
</evidence>
<reference evidence="3" key="1">
    <citation type="submission" date="2020-10" db="EMBL/GenBank/DDBJ databases">
        <authorList>
            <person name="Sedaghatjoo S."/>
        </authorList>
    </citation>
    <scope>NUCLEOTIDE SEQUENCE</scope>
    <source>
        <strain evidence="3">AZH3</strain>
    </source>
</reference>